<evidence type="ECO:0000256" key="4">
    <source>
        <dbReference type="ARBA" id="ARBA00012754"/>
    </source>
</evidence>
<evidence type="ECO:0000256" key="2">
    <source>
        <dbReference type="ARBA" id="ARBA00004371"/>
    </source>
</evidence>
<evidence type="ECO:0000256" key="11">
    <source>
        <dbReference type="SAM" id="SignalP"/>
    </source>
</evidence>
<dbReference type="SUPFAM" id="SSF49785">
    <property type="entry name" value="Galactose-binding domain-like"/>
    <property type="match status" value="1"/>
</dbReference>
<dbReference type="PANTHER" id="PTHR43730:SF1">
    <property type="entry name" value="BETA-MANNOSIDASE"/>
    <property type="match status" value="1"/>
</dbReference>
<evidence type="ECO:0000256" key="1">
    <source>
        <dbReference type="ARBA" id="ARBA00000829"/>
    </source>
</evidence>
<dbReference type="EMBL" id="CAIIXF020000001">
    <property type="protein sequence ID" value="CAH1775715.1"/>
    <property type="molecule type" value="Genomic_DNA"/>
</dbReference>
<gene>
    <name evidence="14" type="ORF">OFUS_LOCUS2981</name>
</gene>
<keyword evidence="9" id="KW-0326">Glycosidase</keyword>
<dbReference type="InterPro" id="IPR050887">
    <property type="entry name" value="Beta-mannosidase_GH2"/>
</dbReference>
<evidence type="ECO:0000256" key="6">
    <source>
        <dbReference type="ARBA" id="ARBA00022801"/>
    </source>
</evidence>
<dbReference type="Pfam" id="PF17753">
    <property type="entry name" value="Ig_mannosidase"/>
    <property type="match status" value="1"/>
</dbReference>
<dbReference type="AlphaFoldDB" id="A0A8S4N3B5"/>
<dbReference type="InterPro" id="IPR013783">
    <property type="entry name" value="Ig-like_fold"/>
</dbReference>
<comment type="caution">
    <text evidence="14">The sequence shown here is derived from an EMBL/GenBank/DDBJ whole genome shotgun (WGS) entry which is preliminary data.</text>
</comment>
<dbReference type="FunFam" id="2.60.120.260:FF:000060">
    <property type="entry name" value="Probable beta-mannosidase"/>
    <property type="match status" value="1"/>
</dbReference>
<dbReference type="InterPro" id="IPR054593">
    <property type="entry name" value="Beta-mannosidase-like_N2"/>
</dbReference>
<evidence type="ECO:0000313" key="15">
    <source>
        <dbReference type="Proteomes" id="UP000749559"/>
    </source>
</evidence>
<feature type="domain" description="Beta-mannosidase Ig-fold" evidence="12">
    <location>
        <begin position="861"/>
        <end position="930"/>
    </location>
</feature>
<protein>
    <recommendedName>
        <fullName evidence="4">beta-mannosidase</fullName>
        <ecNumber evidence="4">3.2.1.25</ecNumber>
    </recommendedName>
    <alternativeName>
        <fullName evidence="10">Mannanase</fullName>
    </alternativeName>
</protein>
<dbReference type="GO" id="GO:0004567">
    <property type="term" value="F:beta-mannosidase activity"/>
    <property type="evidence" value="ECO:0007669"/>
    <property type="project" value="UniProtKB-EC"/>
</dbReference>
<reference evidence="14" key="1">
    <citation type="submission" date="2022-03" db="EMBL/GenBank/DDBJ databases">
        <authorList>
            <person name="Martin C."/>
        </authorList>
    </citation>
    <scope>NUCLEOTIDE SEQUENCE</scope>
</reference>
<dbReference type="SUPFAM" id="SSF51445">
    <property type="entry name" value="(Trans)glycosidases"/>
    <property type="match status" value="1"/>
</dbReference>
<feature type="signal peptide" evidence="11">
    <location>
        <begin position="1"/>
        <end position="22"/>
    </location>
</feature>
<dbReference type="Pfam" id="PF22666">
    <property type="entry name" value="Glyco_hydro_2_N2"/>
    <property type="match status" value="1"/>
</dbReference>
<evidence type="ECO:0000256" key="8">
    <source>
        <dbReference type="ARBA" id="ARBA00023228"/>
    </source>
</evidence>
<evidence type="ECO:0000256" key="10">
    <source>
        <dbReference type="ARBA" id="ARBA00033445"/>
    </source>
</evidence>
<dbReference type="FunFam" id="3.20.20.80:FF:000035">
    <property type="entry name" value="Mannosidase beta"/>
    <property type="match status" value="1"/>
</dbReference>
<evidence type="ECO:0000256" key="9">
    <source>
        <dbReference type="ARBA" id="ARBA00023295"/>
    </source>
</evidence>
<dbReference type="Gene3D" id="3.20.20.80">
    <property type="entry name" value="Glycosidases"/>
    <property type="match status" value="1"/>
</dbReference>
<comment type="subcellular location">
    <subcellularLocation>
        <location evidence="2">Lysosome</location>
    </subcellularLocation>
</comment>
<keyword evidence="7" id="KW-0325">Glycoprotein</keyword>
<dbReference type="InterPro" id="IPR008979">
    <property type="entry name" value="Galactose-bd-like_sf"/>
</dbReference>
<dbReference type="EC" id="3.2.1.25" evidence="4"/>
<feature type="chain" id="PRO_5035750941" description="beta-mannosidase" evidence="11">
    <location>
        <begin position="23"/>
        <end position="932"/>
    </location>
</feature>
<evidence type="ECO:0000256" key="7">
    <source>
        <dbReference type="ARBA" id="ARBA00023180"/>
    </source>
</evidence>
<sequence>MIYKFFTVFTLTALLLLSYAFCQKIALNGEWKLVNSNGSISINAKVPGSMYTALWENKIIDDPYYRFNDVTTRWAAYDEWTFSRQFEISDAINKQPNIELLCGGLDTIATIMINGQVVGTANNQFRRYVFDIKKYVKVGTNSISVKFASPVKYAAKQASAYSYVVPPECTAPAQNGECHANFIRKSQCSFSWDWGPAFPTMGIWRNITLEAYGDVAMRYVAPQPLKGMGAAEWVLVVYVEFGLTDDKTHTGYLDISIEGIPDISNSRLIHINKTNLNTTALVPIGKGAVKTWWPNGYGEQPLYNIIAKYSPMKSYSQVMKKVRFGFRTVEIAQNPVPSSPGLSFYFKINGFPIFMKGSNWIPADSFQERITPSYLRRILQSAKDAHMNMLRVWGGGIYESEAFYSICDELGIMIWQDLMFACAMYPANTDFLQNARQEFVHQVLRLQRHPSIAVWSGNNENEAALAQNWYGTKPKFEAYKKDYLALYIDTAKDVITKLDKSRPFIGSSPTNGVESEREGWVAQNPADTHFGDMHWYDYSADGWSWKSYPRTRFASEFGYEAWSSFETVAKVSVKEDWSYYSNFSLHRQHHPNGNDQMLKEAAKHINLPTGDDEVQQFKDLIYVTQINQAMGVKTEVEFNRRMQSLIVDGEGGCMGSLYWQLNDIWQCPSWASIEYGGKWKMLQYYALKFYNRTIISPYIEADNKTVSVYYIEDKLPMKLPPHDHHPDTNLKFKPRDGAKGLYDVLMDVSVDDANQVGDSREPEAHSLFIDVYSWDGTPSKPLMTYQENFWNPQIASTKVMDFQLTEEAAKAAGCTSLSHCFLHFYLDNPDNYGPSNWLTPVELKDAQGMKKANTKIIDVKHVEDRTFSFTVTTDAIAPFVWMEATGIQGRFCCNGYMMVEASIKHMFYAWEDTTVEKLQAALKVTSLMDIYR</sequence>
<evidence type="ECO:0000256" key="3">
    <source>
        <dbReference type="ARBA" id="ARBA00007401"/>
    </source>
</evidence>
<keyword evidence="5 11" id="KW-0732">Signal</keyword>
<organism evidence="14 15">
    <name type="scientific">Owenia fusiformis</name>
    <name type="common">Polychaete worm</name>
    <dbReference type="NCBI Taxonomy" id="6347"/>
    <lineage>
        <taxon>Eukaryota</taxon>
        <taxon>Metazoa</taxon>
        <taxon>Spiralia</taxon>
        <taxon>Lophotrochozoa</taxon>
        <taxon>Annelida</taxon>
        <taxon>Polychaeta</taxon>
        <taxon>Sedentaria</taxon>
        <taxon>Canalipalpata</taxon>
        <taxon>Sabellida</taxon>
        <taxon>Oweniida</taxon>
        <taxon>Oweniidae</taxon>
        <taxon>Owenia</taxon>
    </lineage>
</organism>
<evidence type="ECO:0000259" key="12">
    <source>
        <dbReference type="Pfam" id="PF17753"/>
    </source>
</evidence>
<dbReference type="Gene3D" id="2.60.40.10">
    <property type="entry name" value="Immunoglobulins"/>
    <property type="match status" value="2"/>
</dbReference>
<keyword evidence="15" id="KW-1185">Reference proteome</keyword>
<evidence type="ECO:0000256" key="5">
    <source>
        <dbReference type="ARBA" id="ARBA00022729"/>
    </source>
</evidence>
<dbReference type="Gene3D" id="2.60.120.260">
    <property type="entry name" value="Galactose-binding domain-like"/>
    <property type="match status" value="1"/>
</dbReference>
<dbReference type="GO" id="GO:0006516">
    <property type="term" value="P:glycoprotein catabolic process"/>
    <property type="evidence" value="ECO:0007669"/>
    <property type="project" value="TreeGrafter"/>
</dbReference>
<dbReference type="GO" id="GO:0005764">
    <property type="term" value="C:lysosome"/>
    <property type="evidence" value="ECO:0007669"/>
    <property type="project" value="UniProtKB-SubCell"/>
</dbReference>
<dbReference type="SUPFAM" id="SSF49303">
    <property type="entry name" value="beta-Galactosidase/glucuronidase domain"/>
    <property type="match status" value="1"/>
</dbReference>
<proteinExistence type="inferred from homology"/>
<evidence type="ECO:0000313" key="14">
    <source>
        <dbReference type="EMBL" id="CAH1775715.1"/>
    </source>
</evidence>
<dbReference type="PANTHER" id="PTHR43730">
    <property type="entry name" value="BETA-MANNOSIDASE"/>
    <property type="match status" value="1"/>
</dbReference>
<evidence type="ECO:0000259" key="13">
    <source>
        <dbReference type="Pfam" id="PF22666"/>
    </source>
</evidence>
<dbReference type="Proteomes" id="UP000749559">
    <property type="component" value="Unassembled WGS sequence"/>
</dbReference>
<dbReference type="InterPro" id="IPR036156">
    <property type="entry name" value="Beta-gal/glucu_dom_sf"/>
</dbReference>
<dbReference type="InterPro" id="IPR041625">
    <property type="entry name" value="Beta-mannosidase_Ig"/>
</dbReference>
<dbReference type="InterPro" id="IPR017853">
    <property type="entry name" value="GH"/>
</dbReference>
<dbReference type="FunFam" id="2.60.40.10:FF:000650">
    <property type="entry name" value="Mannosidase beta"/>
    <property type="match status" value="1"/>
</dbReference>
<dbReference type="OrthoDB" id="2866996at2759"/>
<comment type="catalytic activity">
    <reaction evidence="1">
        <text>Hydrolysis of terminal, non-reducing beta-D-mannose residues in beta-D-mannosides.</text>
        <dbReference type="EC" id="3.2.1.25"/>
    </reaction>
</comment>
<keyword evidence="6" id="KW-0378">Hydrolase</keyword>
<keyword evidence="8" id="KW-0458">Lysosome</keyword>
<feature type="domain" description="Beta-mannosidase-like galactose-binding" evidence="13">
    <location>
        <begin position="31"/>
        <end position="205"/>
    </location>
</feature>
<comment type="similarity">
    <text evidence="3">Belongs to the glycosyl hydrolase 2 family.</text>
</comment>
<accession>A0A8S4N3B5</accession>
<name>A0A8S4N3B5_OWEFU</name>